<dbReference type="RefSeq" id="WP_016962463.1">
    <property type="nucleotide sequence ID" value="NZ_AJWN02000070.1"/>
</dbReference>
<dbReference type="Proteomes" id="UP000095039">
    <property type="component" value="Unassembled WGS sequence"/>
</dbReference>
<organism evidence="2 3">
    <name type="scientific">Enterovibrio norvegicus FF-454</name>
    <dbReference type="NCBI Taxonomy" id="1185651"/>
    <lineage>
        <taxon>Bacteria</taxon>
        <taxon>Pseudomonadati</taxon>
        <taxon>Pseudomonadota</taxon>
        <taxon>Gammaproteobacteria</taxon>
        <taxon>Vibrionales</taxon>
        <taxon>Vibrionaceae</taxon>
        <taxon>Enterovibrio</taxon>
    </lineage>
</organism>
<evidence type="ECO:0000313" key="3">
    <source>
        <dbReference type="Proteomes" id="UP000095039"/>
    </source>
</evidence>
<protein>
    <submittedName>
        <fullName evidence="2">Pyridoxamine 5'-phosphate oxidase</fullName>
    </submittedName>
</protein>
<dbReference type="AlphaFoldDB" id="A0A1E5C3P6"/>
<comment type="caution">
    <text evidence="2">The sequence shown here is derived from an EMBL/GenBank/DDBJ whole genome shotgun (WGS) entry which is preliminary data.</text>
</comment>
<dbReference type="PANTHER" id="PTHR39336:SF1">
    <property type="entry name" value="PYRIDOXAMINE PHOSPHATE OXIDASE FAMILY PROTEIN (AFU_ORTHOLOGUE AFUA_6G11440)"/>
    <property type="match status" value="1"/>
</dbReference>
<accession>A0A1E5C3P6</accession>
<name>A0A1E5C3P6_9GAMM</name>
<dbReference type="SUPFAM" id="SSF50475">
    <property type="entry name" value="FMN-binding split barrel"/>
    <property type="match status" value="1"/>
</dbReference>
<dbReference type="Gene3D" id="2.30.110.10">
    <property type="entry name" value="Electron Transport, Fmn-binding Protein, Chain A"/>
    <property type="match status" value="1"/>
</dbReference>
<evidence type="ECO:0000259" key="1">
    <source>
        <dbReference type="Pfam" id="PF01243"/>
    </source>
</evidence>
<dbReference type="Pfam" id="PF01243">
    <property type="entry name" value="PNPOx_N"/>
    <property type="match status" value="1"/>
</dbReference>
<reference evidence="2 3" key="1">
    <citation type="journal article" date="2012" name="Science">
        <title>Ecological populations of bacteria act as socially cohesive units of antibiotic production and resistance.</title>
        <authorList>
            <person name="Cordero O.X."/>
            <person name="Wildschutte H."/>
            <person name="Kirkup B."/>
            <person name="Proehl S."/>
            <person name="Ngo L."/>
            <person name="Hussain F."/>
            <person name="Le Roux F."/>
            <person name="Mincer T."/>
            <person name="Polz M.F."/>
        </authorList>
    </citation>
    <scope>NUCLEOTIDE SEQUENCE [LARGE SCALE GENOMIC DNA]</scope>
    <source>
        <strain evidence="2 3">FF-454</strain>
    </source>
</reference>
<dbReference type="InterPro" id="IPR011576">
    <property type="entry name" value="Pyridox_Oxase_N"/>
</dbReference>
<proteinExistence type="predicted"/>
<dbReference type="InterPro" id="IPR012349">
    <property type="entry name" value="Split_barrel_FMN-bd"/>
</dbReference>
<gene>
    <name evidence="2" type="ORF">A1OK_12420</name>
</gene>
<evidence type="ECO:0000313" key="2">
    <source>
        <dbReference type="EMBL" id="OEE60110.1"/>
    </source>
</evidence>
<sequence>MGQTTKSLNEKQIAFIEKQKLYFVGTAAPTGTVNMSPKGGDSLRVIDSKTLAWLNLTGSGNESAAHVLQDPRMTVMFCAFEGAPLILRAYGTARAIHRNDPEWAIYSVLFPESIASRQIFLLDIDMVQASCGMSVPFFRYESDRDELDKWSAKQGEHGIQRYWLKKNQTSLDGFESQIAEKSGLKIDE</sequence>
<dbReference type="EMBL" id="AJWN02000070">
    <property type="protein sequence ID" value="OEE60110.1"/>
    <property type="molecule type" value="Genomic_DNA"/>
</dbReference>
<dbReference type="PANTHER" id="PTHR39336">
    <property type="entry name" value="PYRIDOXAMINE PHOSPHATE OXIDASE FAMILY PROTEIN (AFU_ORTHOLOGUE AFUA_6G11440)"/>
    <property type="match status" value="1"/>
</dbReference>
<keyword evidence="3" id="KW-1185">Reference proteome</keyword>
<feature type="domain" description="Pyridoxamine 5'-phosphate oxidase N-terminal" evidence="1">
    <location>
        <begin position="10"/>
        <end position="129"/>
    </location>
</feature>